<keyword evidence="23" id="KW-1185">Reference proteome</keyword>
<evidence type="ECO:0000256" key="7">
    <source>
        <dbReference type="ARBA" id="ARBA00022516"/>
    </source>
</evidence>
<evidence type="ECO:0000256" key="6">
    <source>
        <dbReference type="ARBA" id="ARBA00022475"/>
    </source>
</evidence>
<comment type="similarity">
    <text evidence="3 21">Belongs to the bacterial diacylglycerol kinase family.</text>
</comment>
<feature type="transmembrane region" description="Helical" evidence="21">
    <location>
        <begin position="41"/>
        <end position="63"/>
    </location>
</feature>
<keyword evidence="7" id="KW-0444">Lipid biosynthesis</keyword>
<evidence type="ECO:0000256" key="18">
    <source>
        <dbReference type="ARBA" id="ARBA00023136"/>
    </source>
</evidence>
<dbReference type="Proteomes" id="UP001139522">
    <property type="component" value="Unassembled WGS sequence"/>
</dbReference>
<dbReference type="EMBL" id="JAMZEG020000001">
    <property type="protein sequence ID" value="MDE8601547.1"/>
    <property type="molecule type" value="Genomic_DNA"/>
</dbReference>
<keyword evidence="19" id="KW-0594">Phospholipid biosynthesis</keyword>
<feature type="transmembrane region" description="Helical" evidence="21">
    <location>
        <begin position="102"/>
        <end position="123"/>
    </location>
</feature>
<evidence type="ECO:0000256" key="8">
    <source>
        <dbReference type="ARBA" id="ARBA00022519"/>
    </source>
</evidence>
<sequence>MKSNVLKPNGVGIGRIIKAGRCSMQGFGAVYRYESAFRQELLLAVVMFPISFFVTTDLIQLILLNGAMLIVLLVEIINSAVEAVVDRIGLERHELSGRAKDLGSAAVFLSLVLYSLIWFSVIYKNFVAGG</sequence>
<dbReference type="CDD" id="cd14264">
    <property type="entry name" value="DAGK_IM"/>
    <property type="match status" value="1"/>
</dbReference>
<keyword evidence="6" id="KW-1003">Cell membrane</keyword>
<comment type="caution">
    <text evidence="21">Lacks conserved residue(s) required for the propagation of feature annotation.</text>
</comment>
<evidence type="ECO:0000256" key="2">
    <source>
        <dbReference type="ARBA" id="ARBA00004429"/>
    </source>
</evidence>
<protein>
    <recommendedName>
        <fullName evidence="5 21">Diacylglycerol kinase</fullName>
        <ecNumber evidence="4 21">2.7.1.107</ecNumber>
    </recommendedName>
</protein>
<keyword evidence="8 21" id="KW-0997">Cell inner membrane</keyword>
<comment type="function">
    <text evidence="21">Catalyzes the ATP-dependent phosphorylation of sn-l,2-diacylglycerol (DAG) to phosphatidic acid. Involved in the recycling of diacylglycerol produced as a by-product during membrane-derived oligosaccharide (MDO) biosynthesis.</text>
</comment>
<keyword evidence="15" id="KW-0460">Magnesium</keyword>
<dbReference type="InterPro" id="IPR036945">
    <property type="entry name" value="DAGK_sf"/>
</dbReference>
<gene>
    <name evidence="22" type="ORF">M3I01_001210</name>
</gene>
<dbReference type="PANTHER" id="PTHR34299:SF1">
    <property type="entry name" value="DIACYLGLYCEROL KINASE"/>
    <property type="match status" value="1"/>
</dbReference>
<dbReference type="InterPro" id="IPR033718">
    <property type="entry name" value="DAGK_prok"/>
</dbReference>
<keyword evidence="14 21" id="KW-0067">ATP-binding</keyword>
<dbReference type="PANTHER" id="PTHR34299">
    <property type="entry name" value="DIACYLGLYCEROL KINASE"/>
    <property type="match status" value="1"/>
</dbReference>
<dbReference type="Pfam" id="PF01219">
    <property type="entry name" value="DAGK_prokar"/>
    <property type="match status" value="1"/>
</dbReference>
<evidence type="ECO:0000256" key="1">
    <source>
        <dbReference type="ARBA" id="ARBA00001946"/>
    </source>
</evidence>
<dbReference type="GO" id="GO:0016301">
    <property type="term" value="F:kinase activity"/>
    <property type="evidence" value="ECO:0007669"/>
    <property type="project" value="UniProtKB-KW"/>
</dbReference>
<dbReference type="InterPro" id="IPR000829">
    <property type="entry name" value="DAGK"/>
</dbReference>
<evidence type="ECO:0000256" key="13">
    <source>
        <dbReference type="ARBA" id="ARBA00022777"/>
    </source>
</evidence>
<dbReference type="PROSITE" id="PS01069">
    <property type="entry name" value="DAGK_PROKAR"/>
    <property type="match status" value="1"/>
</dbReference>
<keyword evidence="18 21" id="KW-0472">Membrane</keyword>
<evidence type="ECO:0000256" key="15">
    <source>
        <dbReference type="ARBA" id="ARBA00022842"/>
    </source>
</evidence>
<comment type="catalytic activity">
    <reaction evidence="21">
        <text>a 1,2-diacyl-sn-glycerol + ATP = a 1,2-diacyl-sn-glycero-3-phosphate + ADP + H(+)</text>
        <dbReference type="Rhea" id="RHEA:10272"/>
        <dbReference type="ChEBI" id="CHEBI:15378"/>
        <dbReference type="ChEBI" id="CHEBI:17815"/>
        <dbReference type="ChEBI" id="CHEBI:30616"/>
        <dbReference type="ChEBI" id="CHEBI:58608"/>
        <dbReference type="ChEBI" id="CHEBI:456216"/>
        <dbReference type="EC" id="2.7.1.107"/>
    </reaction>
</comment>
<evidence type="ECO:0000256" key="20">
    <source>
        <dbReference type="ARBA" id="ARBA00023264"/>
    </source>
</evidence>
<evidence type="ECO:0000256" key="12">
    <source>
        <dbReference type="ARBA" id="ARBA00022741"/>
    </source>
</evidence>
<evidence type="ECO:0000256" key="14">
    <source>
        <dbReference type="ARBA" id="ARBA00022840"/>
    </source>
</evidence>
<organism evidence="22 23">
    <name type="scientific">Marinomonas maritima</name>
    <dbReference type="NCBI Taxonomy" id="2940935"/>
    <lineage>
        <taxon>Bacteria</taxon>
        <taxon>Pseudomonadati</taxon>
        <taxon>Pseudomonadota</taxon>
        <taxon>Gammaproteobacteria</taxon>
        <taxon>Oceanospirillales</taxon>
        <taxon>Oceanospirillaceae</taxon>
        <taxon>Marinomonas</taxon>
    </lineage>
</organism>
<evidence type="ECO:0000256" key="10">
    <source>
        <dbReference type="ARBA" id="ARBA00022692"/>
    </source>
</evidence>
<keyword evidence="13 21" id="KW-0418">Kinase</keyword>
<keyword evidence="20 21" id="KW-1208">Phospholipid metabolism</keyword>
<comment type="caution">
    <text evidence="22">The sequence shown here is derived from an EMBL/GenBank/DDBJ whole genome shotgun (WGS) entry which is preliminary data.</text>
</comment>
<reference evidence="22" key="1">
    <citation type="submission" date="2023-01" db="EMBL/GenBank/DDBJ databases">
        <title>Psychroserpens sp. MSW6 and Marinomonas sp. RSW2, isolated from seawater.</title>
        <authorList>
            <person name="Kristyanto S."/>
            <person name="Jung J."/>
            <person name="Kim J.M."/>
            <person name="Jeon C.O."/>
        </authorList>
    </citation>
    <scope>NUCLEOTIDE SEQUENCE</scope>
    <source>
        <strain evidence="22">RSW2</strain>
    </source>
</reference>
<evidence type="ECO:0000256" key="16">
    <source>
        <dbReference type="ARBA" id="ARBA00022989"/>
    </source>
</evidence>
<evidence type="ECO:0000256" key="9">
    <source>
        <dbReference type="ARBA" id="ARBA00022679"/>
    </source>
</evidence>
<keyword evidence="11" id="KW-0479">Metal-binding</keyword>
<evidence type="ECO:0000256" key="4">
    <source>
        <dbReference type="ARBA" id="ARBA00012133"/>
    </source>
</evidence>
<evidence type="ECO:0000256" key="21">
    <source>
        <dbReference type="RuleBase" id="RU363065"/>
    </source>
</evidence>
<evidence type="ECO:0000313" key="22">
    <source>
        <dbReference type="EMBL" id="MDE8601547.1"/>
    </source>
</evidence>
<keyword evidence="17 21" id="KW-0443">Lipid metabolism</keyword>
<proteinExistence type="inferred from homology"/>
<keyword evidence="12 21" id="KW-0547">Nucleotide-binding</keyword>
<keyword evidence="9 21" id="KW-0808">Transferase</keyword>
<comment type="cofactor">
    <cofactor evidence="1">
        <name>Mg(2+)</name>
        <dbReference type="ChEBI" id="CHEBI:18420"/>
    </cofactor>
</comment>
<accession>A0ABT5WA09</accession>
<dbReference type="EC" id="2.7.1.107" evidence="4 21"/>
<name>A0ABT5WA09_9GAMM</name>
<evidence type="ECO:0000256" key="19">
    <source>
        <dbReference type="ARBA" id="ARBA00023209"/>
    </source>
</evidence>
<evidence type="ECO:0000256" key="11">
    <source>
        <dbReference type="ARBA" id="ARBA00022723"/>
    </source>
</evidence>
<evidence type="ECO:0000256" key="17">
    <source>
        <dbReference type="ARBA" id="ARBA00023098"/>
    </source>
</evidence>
<evidence type="ECO:0000256" key="5">
    <source>
        <dbReference type="ARBA" id="ARBA00017575"/>
    </source>
</evidence>
<dbReference type="RefSeq" id="WP_255893735.1">
    <property type="nucleotide sequence ID" value="NZ_JAMZEG020000001.1"/>
</dbReference>
<comment type="subcellular location">
    <subcellularLocation>
        <location evidence="2 21">Cell inner membrane</location>
        <topology evidence="2 21">Multi-pass membrane protein</topology>
    </subcellularLocation>
</comment>
<dbReference type="Gene3D" id="1.10.287.3610">
    <property type="match status" value="1"/>
</dbReference>
<evidence type="ECO:0000313" key="23">
    <source>
        <dbReference type="Proteomes" id="UP001139522"/>
    </source>
</evidence>
<evidence type="ECO:0000256" key="3">
    <source>
        <dbReference type="ARBA" id="ARBA00005967"/>
    </source>
</evidence>
<keyword evidence="16 21" id="KW-1133">Transmembrane helix</keyword>
<keyword evidence="10 21" id="KW-0812">Transmembrane</keyword>